<dbReference type="OrthoDB" id="573482at2"/>
<dbReference type="PANTHER" id="PTHR33531:SF7">
    <property type="entry name" value="HYPOTHETICAL MEMBRANE PROTEIN, CONSERVED"/>
    <property type="match status" value="1"/>
</dbReference>
<comment type="caution">
    <text evidence="3">The sequence shown here is derived from an EMBL/GenBank/DDBJ whole genome shotgun (WGS) entry which is preliminary data.</text>
</comment>
<dbReference type="Pfam" id="PF09968">
    <property type="entry name" value="DUF2202"/>
    <property type="match status" value="1"/>
</dbReference>
<dbReference type="GO" id="GO:0016491">
    <property type="term" value="F:oxidoreductase activity"/>
    <property type="evidence" value="ECO:0007669"/>
    <property type="project" value="InterPro"/>
</dbReference>
<dbReference type="Gene3D" id="1.20.1260.10">
    <property type="match status" value="1"/>
</dbReference>
<accession>A0A2W1LUG0</accession>
<evidence type="ECO:0000313" key="3">
    <source>
        <dbReference type="EMBL" id="PZD95127.1"/>
    </source>
</evidence>
<dbReference type="RefSeq" id="WP_111147427.1">
    <property type="nucleotide sequence ID" value="NZ_QKRB01000045.1"/>
</dbReference>
<dbReference type="InterPro" id="IPR003251">
    <property type="entry name" value="Rr_diiron-bd_dom"/>
</dbReference>
<dbReference type="Pfam" id="PF02915">
    <property type="entry name" value="Rubrerythrin"/>
    <property type="match status" value="1"/>
</dbReference>
<dbReference type="SUPFAM" id="SSF47240">
    <property type="entry name" value="Ferritin-like"/>
    <property type="match status" value="2"/>
</dbReference>
<evidence type="ECO:0000313" key="4">
    <source>
        <dbReference type="Proteomes" id="UP000249522"/>
    </source>
</evidence>
<dbReference type="CDD" id="cd00657">
    <property type="entry name" value="Ferritin_like"/>
    <property type="match status" value="1"/>
</dbReference>
<dbReference type="InterPro" id="IPR012347">
    <property type="entry name" value="Ferritin-like"/>
</dbReference>
<reference evidence="3 4" key="1">
    <citation type="submission" date="2018-06" db="EMBL/GenBank/DDBJ databases">
        <title>Paenibacillus imtechensis sp. nov.</title>
        <authorList>
            <person name="Pinnaka A.K."/>
            <person name="Singh H."/>
            <person name="Kaur M."/>
        </authorList>
    </citation>
    <scope>NUCLEOTIDE SEQUENCE [LARGE SCALE GENOMIC DNA]</scope>
    <source>
        <strain evidence="3 4">SMB1</strain>
    </source>
</reference>
<evidence type="ECO:0000259" key="2">
    <source>
        <dbReference type="Pfam" id="PF09968"/>
    </source>
</evidence>
<dbReference type="Gene3D" id="1.20.5.420">
    <property type="entry name" value="Immunoglobulin FC, subunit C"/>
    <property type="match status" value="2"/>
</dbReference>
<sequence>MYYPNQYRFYRSSDRQLVDDIAKAINGEHSAITCYEQLANLAPNEDVRKQIQEIRQDEIRHYQTFSQIYVNLTGSQHMPQMSEQCEGSYTDRLWASFKDEQETTDFYLDIAEKASDPAIQEKFRRASADEQNHAVWFLSFLTVPSEVRACRQPEPSDYGAKGALQASSYTLPSMLTYAIEDEYLAQARYDEVINAFGDVRTFVQIKEAEQRHIEALLPLFQKYNTPVPQNIAPTLVSVPSTLKNAYSLGVEGEIDNIAMYERFLTFEIPSDMRAVFTRLRDTSRNHLTAFERGAAREE</sequence>
<feature type="domain" description="Rubrerythrin diiron-binding" evidence="1">
    <location>
        <begin position="93"/>
        <end position="141"/>
    </location>
</feature>
<dbReference type="InterPro" id="IPR019243">
    <property type="entry name" value="DUF2202"/>
</dbReference>
<dbReference type="AlphaFoldDB" id="A0A2W1LUG0"/>
<gene>
    <name evidence="3" type="ORF">DNH61_14670</name>
</gene>
<proteinExistence type="predicted"/>
<dbReference type="Proteomes" id="UP000249522">
    <property type="component" value="Unassembled WGS sequence"/>
</dbReference>
<protein>
    <submittedName>
        <fullName evidence="3">Rubrerythrin family protein</fullName>
    </submittedName>
</protein>
<name>A0A2W1LUG0_9BACL</name>
<dbReference type="EMBL" id="QKRB01000045">
    <property type="protein sequence ID" value="PZD95127.1"/>
    <property type="molecule type" value="Genomic_DNA"/>
</dbReference>
<feature type="domain" description="DUF2202" evidence="2">
    <location>
        <begin position="174"/>
        <end position="293"/>
    </location>
</feature>
<organism evidence="3 4">
    <name type="scientific">Paenibacillus sambharensis</name>
    <dbReference type="NCBI Taxonomy" id="1803190"/>
    <lineage>
        <taxon>Bacteria</taxon>
        <taxon>Bacillati</taxon>
        <taxon>Bacillota</taxon>
        <taxon>Bacilli</taxon>
        <taxon>Bacillales</taxon>
        <taxon>Paenibacillaceae</taxon>
        <taxon>Paenibacillus</taxon>
    </lineage>
</organism>
<dbReference type="GO" id="GO:0046872">
    <property type="term" value="F:metal ion binding"/>
    <property type="evidence" value="ECO:0007669"/>
    <property type="project" value="InterPro"/>
</dbReference>
<dbReference type="InterPro" id="IPR009078">
    <property type="entry name" value="Ferritin-like_SF"/>
</dbReference>
<dbReference type="PANTHER" id="PTHR33531">
    <property type="entry name" value="RUBRERYTHRIN SUBFAMILY"/>
    <property type="match status" value="1"/>
</dbReference>
<keyword evidence="4" id="KW-1185">Reference proteome</keyword>
<dbReference type="CDD" id="cd01048">
    <property type="entry name" value="Ferritin_like_AB2"/>
    <property type="match status" value="1"/>
</dbReference>
<evidence type="ECO:0000259" key="1">
    <source>
        <dbReference type="Pfam" id="PF02915"/>
    </source>
</evidence>